<dbReference type="EMBL" id="AJLS01000097">
    <property type="protein sequence ID" value="EKN66896.1"/>
    <property type="molecule type" value="Genomic_DNA"/>
</dbReference>
<dbReference type="AlphaFoldDB" id="K6E150"/>
<feature type="domain" description="Transcriptional regulator TetR C-terminal Firmicutes type" evidence="1">
    <location>
        <begin position="87"/>
        <end position="185"/>
    </location>
</feature>
<protein>
    <submittedName>
        <fullName evidence="2">TetR family transcriptional regulator</fullName>
    </submittedName>
</protein>
<dbReference type="OrthoDB" id="118249at2"/>
<accession>K6E150</accession>
<name>K6E150_9BACI</name>
<reference evidence="2 3" key="1">
    <citation type="journal article" date="2012" name="Front. Microbiol.">
        <title>Redundancy and modularity in membrane-associated dissimilatory nitrate reduction in Bacillus.</title>
        <authorList>
            <person name="Heylen K."/>
            <person name="Keltjens J."/>
        </authorList>
    </citation>
    <scope>NUCLEOTIDE SEQUENCE [LARGE SCALE GENOMIC DNA]</scope>
    <source>
        <strain evidence="3">LMG 21833T</strain>
    </source>
</reference>
<evidence type="ECO:0000259" key="1">
    <source>
        <dbReference type="Pfam" id="PF14278"/>
    </source>
</evidence>
<organism evidence="2 3">
    <name type="scientific">Neobacillus bataviensis LMG 21833</name>
    <dbReference type="NCBI Taxonomy" id="1117379"/>
    <lineage>
        <taxon>Bacteria</taxon>
        <taxon>Bacillati</taxon>
        <taxon>Bacillota</taxon>
        <taxon>Bacilli</taxon>
        <taxon>Bacillales</taxon>
        <taxon>Bacillaceae</taxon>
        <taxon>Neobacillus</taxon>
    </lineage>
</organism>
<dbReference type="Gene3D" id="1.10.357.10">
    <property type="entry name" value="Tetracycline Repressor, domain 2"/>
    <property type="match status" value="1"/>
</dbReference>
<comment type="caution">
    <text evidence="2">The sequence shown here is derived from an EMBL/GenBank/DDBJ whole genome shotgun (WGS) entry which is preliminary data.</text>
</comment>
<evidence type="ECO:0000313" key="2">
    <source>
        <dbReference type="EMBL" id="EKN66896.1"/>
    </source>
</evidence>
<evidence type="ECO:0000313" key="3">
    <source>
        <dbReference type="Proteomes" id="UP000006316"/>
    </source>
</evidence>
<sequence length="202" mass="24154">MEIKDPRQILSIKKLQKAYLSLLLQENENMSIQRLCQEAQVTRPTFYNLYKDLMDLRIHLYNSILEELRKSLTITNPKKLEDIEPEELPENMIFLFEHILQNHLAYEVLFIYKPDALFMEKVKLIIRQYIVDGIRASQSTEKDYRMEIPFIISYTTGAYLESIFWWIKNNYKYTPEIMAAKLLEISLYGPYKNVINWKKQGS</sequence>
<dbReference type="SUPFAM" id="SSF46689">
    <property type="entry name" value="Homeodomain-like"/>
    <property type="match status" value="1"/>
</dbReference>
<dbReference type="STRING" id="1117379.BABA_13447"/>
<dbReference type="eggNOG" id="COG1309">
    <property type="taxonomic scope" value="Bacteria"/>
</dbReference>
<dbReference type="RefSeq" id="WP_007085688.1">
    <property type="nucleotide sequence ID" value="NZ_AJLS01000097.1"/>
</dbReference>
<proteinExistence type="predicted"/>
<dbReference type="InterPro" id="IPR009057">
    <property type="entry name" value="Homeodomain-like_sf"/>
</dbReference>
<dbReference type="Pfam" id="PF14278">
    <property type="entry name" value="TetR_C_8"/>
    <property type="match status" value="1"/>
</dbReference>
<dbReference type="InterPro" id="IPR039532">
    <property type="entry name" value="TetR_C_Firmicutes"/>
</dbReference>
<gene>
    <name evidence="2" type="ORF">BABA_13447</name>
</gene>
<dbReference type="PATRIC" id="fig|1117379.3.peg.2778"/>
<dbReference type="Proteomes" id="UP000006316">
    <property type="component" value="Unassembled WGS sequence"/>
</dbReference>
<keyword evidence="3" id="KW-1185">Reference proteome</keyword>